<dbReference type="PANTHER" id="PTHR43537:SF24">
    <property type="entry name" value="GLUCONATE OPERON TRANSCRIPTIONAL REPRESSOR"/>
    <property type="match status" value="1"/>
</dbReference>
<evidence type="ECO:0000259" key="4">
    <source>
        <dbReference type="PROSITE" id="PS50949"/>
    </source>
</evidence>
<evidence type="ECO:0000256" key="1">
    <source>
        <dbReference type="ARBA" id="ARBA00023015"/>
    </source>
</evidence>
<dbReference type="SMART" id="SM00895">
    <property type="entry name" value="FCD"/>
    <property type="match status" value="1"/>
</dbReference>
<dbReference type="Gene3D" id="1.10.10.10">
    <property type="entry name" value="Winged helix-like DNA-binding domain superfamily/Winged helix DNA-binding domain"/>
    <property type="match status" value="1"/>
</dbReference>
<dbReference type="CDD" id="cd07377">
    <property type="entry name" value="WHTH_GntR"/>
    <property type="match status" value="1"/>
</dbReference>
<dbReference type="InterPro" id="IPR008920">
    <property type="entry name" value="TF_FadR/GntR_C"/>
</dbReference>
<dbReference type="PRINTS" id="PR00035">
    <property type="entry name" value="HTHGNTR"/>
</dbReference>
<gene>
    <name evidence="5" type="ORF">SAMN04488561_6807</name>
</gene>
<dbReference type="InterPro" id="IPR036388">
    <property type="entry name" value="WH-like_DNA-bd_sf"/>
</dbReference>
<dbReference type="AlphaFoldDB" id="A0A1H5PZX1"/>
<dbReference type="InterPro" id="IPR036390">
    <property type="entry name" value="WH_DNA-bd_sf"/>
</dbReference>
<accession>A0A1H5PZX1</accession>
<keyword evidence="3" id="KW-0804">Transcription</keyword>
<dbReference type="STRING" id="561176.SAMN04488561_6807"/>
<evidence type="ECO:0000313" key="6">
    <source>
        <dbReference type="Proteomes" id="UP000181980"/>
    </source>
</evidence>
<feature type="domain" description="HTH gntR-type" evidence="4">
    <location>
        <begin position="12"/>
        <end position="79"/>
    </location>
</feature>
<dbReference type="Gene3D" id="1.20.120.530">
    <property type="entry name" value="GntR ligand-binding domain-like"/>
    <property type="match status" value="1"/>
</dbReference>
<dbReference type="Pfam" id="PF00392">
    <property type="entry name" value="GntR"/>
    <property type="match status" value="1"/>
</dbReference>
<dbReference type="EMBL" id="FNUC01000004">
    <property type="protein sequence ID" value="SEF18738.1"/>
    <property type="molecule type" value="Genomic_DNA"/>
</dbReference>
<keyword evidence="1" id="KW-0805">Transcription regulation</keyword>
<keyword evidence="6" id="KW-1185">Reference proteome</keyword>
<dbReference type="SUPFAM" id="SSF46785">
    <property type="entry name" value="Winged helix' DNA-binding domain"/>
    <property type="match status" value="1"/>
</dbReference>
<dbReference type="SUPFAM" id="SSF48008">
    <property type="entry name" value="GntR ligand-binding domain-like"/>
    <property type="match status" value="1"/>
</dbReference>
<dbReference type="PROSITE" id="PS50949">
    <property type="entry name" value="HTH_GNTR"/>
    <property type="match status" value="1"/>
</dbReference>
<protein>
    <submittedName>
        <fullName evidence="5">DNA-binding transcriptional regulator, GntR family</fullName>
    </submittedName>
</protein>
<evidence type="ECO:0000256" key="2">
    <source>
        <dbReference type="ARBA" id="ARBA00023125"/>
    </source>
</evidence>
<evidence type="ECO:0000256" key="3">
    <source>
        <dbReference type="ARBA" id="ARBA00023163"/>
    </source>
</evidence>
<keyword evidence="2 5" id="KW-0238">DNA-binding</keyword>
<dbReference type="RefSeq" id="WP_069111590.1">
    <property type="nucleotide sequence ID" value="NZ_FNUC01000004.1"/>
</dbReference>
<reference evidence="6" key="1">
    <citation type="submission" date="2016-10" db="EMBL/GenBank/DDBJ databases">
        <authorList>
            <person name="Varghese N."/>
            <person name="Submissions S."/>
        </authorList>
    </citation>
    <scope>NUCLEOTIDE SEQUENCE [LARGE SCALE GENOMIC DNA]</scope>
    <source>
        <strain evidence="6">DSM 45237</strain>
    </source>
</reference>
<dbReference type="PANTHER" id="PTHR43537">
    <property type="entry name" value="TRANSCRIPTIONAL REGULATOR, GNTR FAMILY"/>
    <property type="match status" value="1"/>
</dbReference>
<dbReference type="Proteomes" id="UP000181980">
    <property type="component" value="Unassembled WGS sequence"/>
</dbReference>
<proteinExistence type="predicted"/>
<name>A0A1H5PZX1_9ACTN</name>
<organism evidence="5 6">
    <name type="scientific">Jiangella alba</name>
    <dbReference type="NCBI Taxonomy" id="561176"/>
    <lineage>
        <taxon>Bacteria</taxon>
        <taxon>Bacillati</taxon>
        <taxon>Actinomycetota</taxon>
        <taxon>Actinomycetes</taxon>
        <taxon>Jiangellales</taxon>
        <taxon>Jiangellaceae</taxon>
        <taxon>Jiangella</taxon>
    </lineage>
</organism>
<dbReference type="OrthoDB" id="5182935at2"/>
<dbReference type="GO" id="GO:0003677">
    <property type="term" value="F:DNA binding"/>
    <property type="evidence" value="ECO:0007669"/>
    <property type="project" value="UniProtKB-KW"/>
</dbReference>
<evidence type="ECO:0000313" key="5">
    <source>
        <dbReference type="EMBL" id="SEF18738.1"/>
    </source>
</evidence>
<sequence length="224" mass="25743">MANDQFADDARESVTEFVTRSLRQRIIDGALEPGRPLRQEALARELGVSRLPIREALRQLESEGLVAFRPRSGAKVAVLDFEEYNEIYKVRERLEPLAISESMAHLTVEQREAIEVAAAEVEAHAGDPASWLEADRRFHLACYAGVPTPRLLQMIVEFWNSTHRYRRILLTTFAPKDFEVAHSEHRLIANAISEGNARAAEELIRVHIERSRRRLNRHRDLFDQ</sequence>
<dbReference type="GO" id="GO:0003700">
    <property type="term" value="F:DNA-binding transcription factor activity"/>
    <property type="evidence" value="ECO:0007669"/>
    <property type="project" value="InterPro"/>
</dbReference>
<dbReference type="InterPro" id="IPR000524">
    <property type="entry name" value="Tscrpt_reg_HTH_GntR"/>
</dbReference>
<dbReference type="InterPro" id="IPR011711">
    <property type="entry name" value="GntR_C"/>
</dbReference>
<dbReference type="SMART" id="SM00345">
    <property type="entry name" value="HTH_GNTR"/>
    <property type="match status" value="1"/>
</dbReference>
<dbReference type="Pfam" id="PF07729">
    <property type="entry name" value="FCD"/>
    <property type="match status" value="1"/>
</dbReference>